<keyword evidence="2" id="KW-0732">Signal</keyword>
<dbReference type="PROSITE" id="PS51257">
    <property type="entry name" value="PROKAR_LIPOPROTEIN"/>
    <property type="match status" value="1"/>
</dbReference>
<dbReference type="Proteomes" id="UP000193711">
    <property type="component" value="Unassembled WGS sequence"/>
</dbReference>
<protein>
    <recommendedName>
        <fullName evidence="5">DUF3558 domain-containing protein</fullName>
    </recommendedName>
</protein>
<dbReference type="OrthoDB" id="5124868at2"/>
<accession>A0A1X7N1I6</accession>
<feature type="chain" id="PRO_5038532195" description="DUF3558 domain-containing protein" evidence="2">
    <location>
        <begin position="21"/>
        <end position="201"/>
    </location>
</feature>
<organism evidence="3 4">
    <name type="scientific">Rathayibacter oskolensis</name>
    <dbReference type="NCBI Taxonomy" id="1891671"/>
    <lineage>
        <taxon>Bacteria</taxon>
        <taxon>Bacillati</taxon>
        <taxon>Actinomycetota</taxon>
        <taxon>Actinomycetes</taxon>
        <taxon>Micrococcales</taxon>
        <taxon>Microbacteriaceae</taxon>
        <taxon>Rathayibacter</taxon>
    </lineage>
</organism>
<feature type="region of interest" description="Disordered" evidence="1">
    <location>
        <begin position="130"/>
        <end position="150"/>
    </location>
</feature>
<dbReference type="RefSeq" id="WP_085475047.1">
    <property type="nucleotide sequence ID" value="NZ_FXBM01000001.1"/>
</dbReference>
<dbReference type="STRING" id="1891671.SAMN06295885_0543"/>
<evidence type="ECO:0000313" key="4">
    <source>
        <dbReference type="Proteomes" id="UP000193711"/>
    </source>
</evidence>
<feature type="region of interest" description="Disordered" evidence="1">
    <location>
        <begin position="46"/>
        <end position="71"/>
    </location>
</feature>
<dbReference type="EMBL" id="FXBM01000001">
    <property type="protein sequence ID" value="SMH31129.1"/>
    <property type="molecule type" value="Genomic_DNA"/>
</dbReference>
<reference evidence="4" key="1">
    <citation type="submission" date="2017-04" db="EMBL/GenBank/DDBJ databases">
        <authorList>
            <person name="Varghese N."/>
            <person name="Submissions S."/>
        </authorList>
    </citation>
    <scope>NUCLEOTIDE SEQUENCE [LARGE SCALE GENOMIC DNA]</scope>
    <source>
        <strain evidence="4">VKM Ac-2121</strain>
    </source>
</reference>
<sequence>MIRSLRVATPVVAALVLALAGCSSSTIDIPEGAVVSAAPTRVPVESAPVESAPAQSTPEASATVETEEPAPVTETLDCATVLPVETIEAALELPAGFVTPSSTGAGCSWSMAGNTSALVLQTATGATSDSLAQQEAAGATEPSDLGDQAFFRAGDPAVDPAATLVVLAADRLLSLRSYVGDQEPLESLAADVFSALGQDPA</sequence>
<keyword evidence="4" id="KW-1185">Reference proteome</keyword>
<dbReference type="AlphaFoldDB" id="A0A1X7N1I6"/>
<evidence type="ECO:0008006" key="5">
    <source>
        <dbReference type="Google" id="ProtNLM"/>
    </source>
</evidence>
<evidence type="ECO:0000313" key="3">
    <source>
        <dbReference type="EMBL" id="SMH31129.1"/>
    </source>
</evidence>
<name>A0A1X7N1I6_9MICO</name>
<evidence type="ECO:0000256" key="2">
    <source>
        <dbReference type="SAM" id="SignalP"/>
    </source>
</evidence>
<evidence type="ECO:0000256" key="1">
    <source>
        <dbReference type="SAM" id="MobiDB-lite"/>
    </source>
</evidence>
<gene>
    <name evidence="3" type="ORF">SAMN06295885_0543</name>
</gene>
<feature type="signal peptide" evidence="2">
    <location>
        <begin position="1"/>
        <end position="20"/>
    </location>
</feature>
<proteinExistence type="predicted"/>